<accession>A0A4P2QSF2</accession>
<dbReference type="EMBL" id="CP012672">
    <property type="protein sequence ID" value="AUX33214.1"/>
    <property type="molecule type" value="Genomic_DNA"/>
</dbReference>
<reference evidence="2 3" key="1">
    <citation type="submission" date="2015-09" db="EMBL/GenBank/DDBJ databases">
        <title>Sorangium comparison.</title>
        <authorList>
            <person name="Zaburannyi N."/>
            <person name="Bunk B."/>
            <person name="Overmann J."/>
            <person name="Mueller R."/>
        </authorList>
    </citation>
    <scope>NUCLEOTIDE SEQUENCE [LARGE SCALE GENOMIC DNA]</scope>
    <source>
        <strain evidence="2 3">So ce836</strain>
    </source>
</reference>
<dbReference type="EMBL" id="CP012672">
    <property type="protein sequence ID" value="AUX33157.1"/>
    <property type="molecule type" value="Genomic_DNA"/>
</dbReference>
<proteinExistence type="predicted"/>
<evidence type="ECO:0000313" key="1">
    <source>
        <dbReference type="EMBL" id="AUX33157.1"/>
    </source>
</evidence>
<dbReference type="Proteomes" id="UP000295497">
    <property type="component" value="Chromosome"/>
</dbReference>
<evidence type="ECO:0000313" key="3">
    <source>
        <dbReference type="Proteomes" id="UP000295497"/>
    </source>
</evidence>
<dbReference type="RefSeq" id="WP_129576624.1">
    <property type="nucleotide sequence ID" value="NZ_CP012672.1"/>
</dbReference>
<protein>
    <submittedName>
        <fullName evidence="2">Uncharacterized protein</fullName>
    </submittedName>
</protein>
<sequence>MAFHVAGIDIQRAIAVLPDAGIWSVRADLVGGKAPPERARVQVVLGDLVLSGTVRHAEVFAGRAEVFIVGGADRWGDPVQRRPYRADNGVRLDRVAGDLARDAGETLAPLGALAGAIVGYAWVRPEGPAVAALNELGHPWYVDLDGSTRLGARPTVARGGLRLGVNYRPSLRRAVITSPEDAFAALTPGSVISGDGFPTLTIRATTIQVTDRTAFAEVDV</sequence>
<gene>
    <name evidence="1" type="ORF">SOCE836_053110</name>
    <name evidence="2" type="ORF">SOCE836_053680</name>
</gene>
<dbReference type="AlphaFoldDB" id="A0A4P2QSF2"/>
<name>A0A4P2QSF2_SORCE</name>
<organism evidence="2 3">
    <name type="scientific">Sorangium cellulosum</name>
    <name type="common">Polyangium cellulosum</name>
    <dbReference type="NCBI Taxonomy" id="56"/>
    <lineage>
        <taxon>Bacteria</taxon>
        <taxon>Pseudomonadati</taxon>
        <taxon>Myxococcota</taxon>
        <taxon>Polyangia</taxon>
        <taxon>Polyangiales</taxon>
        <taxon>Polyangiaceae</taxon>
        <taxon>Sorangium</taxon>
    </lineage>
</organism>
<evidence type="ECO:0000313" key="2">
    <source>
        <dbReference type="EMBL" id="AUX33214.1"/>
    </source>
</evidence>